<organism evidence="2 3">
    <name type="scientific">Hypsizygus marmoreus</name>
    <name type="common">White beech mushroom</name>
    <name type="synonym">Agaricus marmoreus</name>
    <dbReference type="NCBI Taxonomy" id="39966"/>
    <lineage>
        <taxon>Eukaryota</taxon>
        <taxon>Fungi</taxon>
        <taxon>Dikarya</taxon>
        <taxon>Basidiomycota</taxon>
        <taxon>Agaricomycotina</taxon>
        <taxon>Agaricomycetes</taxon>
        <taxon>Agaricomycetidae</taxon>
        <taxon>Agaricales</taxon>
        <taxon>Tricholomatineae</taxon>
        <taxon>Lyophyllaceae</taxon>
        <taxon>Hypsizygus</taxon>
    </lineage>
</organism>
<protein>
    <submittedName>
        <fullName evidence="2">Uncharacterized protein</fullName>
    </submittedName>
</protein>
<feature type="compositionally biased region" description="Polar residues" evidence="1">
    <location>
        <begin position="21"/>
        <end position="32"/>
    </location>
</feature>
<name>A0A369JZD5_HYPMA</name>
<accession>A0A369JZD5</accession>
<evidence type="ECO:0000256" key="1">
    <source>
        <dbReference type="SAM" id="MobiDB-lite"/>
    </source>
</evidence>
<sequence>MKKLDQPSTLVASPHSDAQVYTGTWTRPMSTSKSERGHGNCGHQTHPVIHSTLASASTVSPWILLSLPNFDALHIGRFDPAVSPQEISLEAWRPLIRRQLLAGMKVQDYPEFEVIHNVWNPDNAPARYLGTMTGHIYYDREKQRTMKLRESPVPPIGYYRHSTHFRISGSLSRL</sequence>
<dbReference type="OrthoDB" id="3055839at2759"/>
<proteinExistence type="predicted"/>
<feature type="region of interest" description="Disordered" evidence="1">
    <location>
        <begin position="21"/>
        <end position="41"/>
    </location>
</feature>
<dbReference type="InParanoid" id="A0A369JZD5"/>
<dbReference type="Proteomes" id="UP000076154">
    <property type="component" value="Unassembled WGS sequence"/>
</dbReference>
<gene>
    <name evidence="2" type="ORF">Hypma_006373</name>
</gene>
<comment type="caution">
    <text evidence="2">The sequence shown here is derived from an EMBL/GenBank/DDBJ whole genome shotgun (WGS) entry which is preliminary data.</text>
</comment>
<dbReference type="AlphaFoldDB" id="A0A369JZD5"/>
<reference evidence="2" key="1">
    <citation type="submission" date="2018-04" db="EMBL/GenBank/DDBJ databases">
        <title>Whole genome sequencing of Hypsizygus marmoreus.</title>
        <authorList>
            <person name="Choi I.-G."/>
            <person name="Min B."/>
            <person name="Kim J.-G."/>
            <person name="Kim S."/>
            <person name="Oh Y.-L."/>
            <person name="Kong W.-S."/>
            <person name="Park H."/>
            <person name="Jeong J."/>
            <person name="Song E.-S."/>
        </authorList>
    </citation>
    <scope>NUCLEOTIDE SEQUENCE [LARGE SCALE GENOMIC DNA]</scope>
    <source>
        <strain evidence="2">51987-8</strain>
    </source>
</reference>
<dbReference type="EMBL" id="LUEZ02000040">
    <property type="protein sequence ID" value="RDB25715.1"/>
    <property type="molecule type" value="Genomic_DNA"/>
</dbReference>
<evidence type="ECO:0000313" key="2">
    <source>
        <dbReference type="EMBL" id="RDB25715.1"/>
    </source>
</evidence>
<evidence type="ECO:0000313" key="3">
    <source>
        <dbReference type="Proteomes" id="UP000076154"/>
    </source>
</evidence>
<keyword evidence="3" id="KW-1185">Reference proteome</keyword>